<dbReference type="OrthoDB" id="408373at2759"/>
<gene>
    <name evidence="2" type="ORF">N7492_006193</name>
</gene>
<keyword evidence="3" id="KW-1185">Reference proteome</keyword>
<dbReference type="InterPro" id="IPR052897">
    <property type="entry name" value="Sec-Metab_Biosynth_Hydrolase"/>
</dbReference>
<dbReference type="PANTHER" id="PTHR37017">
    <property type="entry name" value="AB HYDROLASE-1 DOMAIN-CONTAINING PROTEIN-RELATED"/>
    <property type="match status" value="1"/>
</dbReference>
<sequence>MTPAPTLIFVHGAWHSPECLVHVLAALQQQGLRCLAPQLEFCGTEQPVESLAGSVHQVQDLIAAETSAGRNVLLINHSFGGCVGCSAVDGFTEKNPARLTPTSGKILGIVQVCAFMPPSKTALYDVLHDAFDMTKSFHHAHDDGWEWIDAAEPEDLFYNDLSPEQAQYWKSRLLKQSTSAMKDRDPIYAGWADCPVWYLLCTRDHAIPISAQEAMVAAAREAGASVTTKVVDAGHSPFLSKPDETVAFIAEAVEHFRGKSTL</sequence>
<dbReference type="GO" id="GO:0017000">
    <property type="term" value="P:antibiotic biosynthetic process"/>
    <property type="evidence" value="ECO:0007669"/>
    <property type="project" value="UniProtKB-ARBA"/>
</dbReference>
<dbReference type="EMBL" id="JAPQKO010000004">
    <property type="protein sequence ID" value="KAJ5165897.1"/>
    <property type="molecule type" value="Genomic_DNA"/>
</dbReference>
<dbReference type="InterPro" id="IPR029058">
    <property type="entry name" value="AB_hydrolase_fold"/>
</dbReference>
<evidence type="ECO:0000259" key="1">
    <source>
        <dbReference type="Pfam" id="PF12697"/>
    </source>
</evidence>
<protein>
    <recommendedName>
        <fullName evidence="1">AB hydrolase-1 domain-containing protein</fullName>
    </recommendedName>
</protein>
<dbReference type="PANTHER" id="PTHR37017:SF11">
    <property type="entry name" value="ESTERASE_LIPASE_THIOESTERASE DOMAIN-CONTAINING PROTEIN"/>
    <property type="match status" value="1"/>
</dbReference>
<organism evidence="2 3">
    <name type="scientific">Penicillium capsulatum</name>
    <dbReference type="NCBI Taxonomy" id="69766"/>
    <lineage>
        <taxon>Eukaryota</taxon>
        <taxon>Fungi</taxon>
        <taxon>Dikarya</taxon>
        <taxon>Ascomycota</taxon>
        <taxon>Pezizomycotina</taxon>
        <taxon>Eurotiomycetes</taxon>
        <taxon>Eurotiomycetidae</taxon>
        <taxon>Eurotiales</taxon>
        <taxon>Aspergillaceae</taxon>
        <taxon>Penicillium</taxon>
    </lineage>
</organism>
<reference evidence="2" key="2">
    <citation type="journal article" date="2023" name="IMA Fungus">
        <title>Comparative genomic study of the Penicillium genus elucidates a diverse pangenome and 15 lateral gene transfer events.</title>
        <authorList>
            <person name="Petersen C."/>
            <person name="Sorensen T."/>
            <person name="Nielsen M.R."/>
            <person name="Sondergaard T.E."/>
            <person name="Sorensen J.L."/>
            <person name="Fitzpatrick D.A."/>
            <person name="Frisvad J.C."/>
            <person name="Nielsen K.L."/>
        </authorList>
    </citation>
    <scope>NUCLEOTIDE SEQUENCE</scope>
    <source>
        <strain evidence="2">IBT 21917</strain>
    </source>
</reference>
<dbReference type="Gene3D" id="3.40.50.1820">
    <property type="entry name" value="alpha/beta hydrolase"/>
    <property type="match status" value="1"/>
</dbReference>
<dbReference type="GO" id="GO:0072330">
    <property type="term" value="P:monocarboxylic acid biosynthetic process"/>
    <property type="evidence" value="ECO:0007669"/>
    <property type="project" value="UniProtKB-ARBA"/>
</dbReference>
<proteinExistence type="predicted"/>
<dbReference type="Pfam" id="PF12697">
    <property type="entry name" value="Abhydrolase_6"/>
    <property type="match status" value="1"/>
</dbReference>
<evidence type="ECO:0000313" key="3">
    <source>
        <dbReference type="Proteomes" id="UP001146351"/>
    </source>
</evidence>
<evidence type="ECO:0000313" key="2">
    <source>
        <dbReference type="EMBL" id="KAJ5165897.1"/>
    </source>
</evidence>
<dbReference type="SUPFAM" id="SSF53474">
    <property type="entry name" value="alpha/beta-Hydrolases"/>
    <property type="match status" value="1"/>
</dbReference>
<accession>A0A9W9LLW4</accession>
<dbReference type="AlphaFoldDB" id="A0A9W9LLW4"/>
<comment type="caution">
    <text evidence="2">The sequence shown here is derived from an EMBL/GenBank/DDBJ whole genome shotgun (WGS) entry which is preliminary data.</text>
</comment>
<dbReference type="InterPro" id="IPR000073">
    <property type="entry name" value="AB_hydrolase_1"/>
</dbReference>
<reference evidence="2" key="1">
    <citation type="submission" date="2022-11" db="EMBL/GenBank/DDBJ databases">
        <authorList>
            <person name="Petersen C."/>
        </authorList>
    </citation>
    <scope>NUCLEOTIDE SEQUENCE</scope>
    <source>
        <strain evidence="2">IBT 21917</strain>
    </source>
</reference>
<name>A0A9W9LLW4_9EURO</name>
<feature type="domain" description="AB hydrolase-1" evidence="1">
    <location>
        <begin position="7"/>
        <end position="247"/>
    </location>
</feature>
<dbReference type="Proteomes" id="UP001146351">
    <property type="component" value="Unassembled WGS sequence"/>
</dbReference>